<evidence type="ECO:0000256" key="1">
    <source>
        <dbReference type="SAM" id="MobiDB-lite"/>
    </source>
</evidence>
<feature type="region of interest" description="Disordered" evidence="1">
    <location>
        <begin position="1"/>
        <end position="29"/>
    </location>
</feature>
<protein>
    <submittedName>
        <fullName evidence="2">Uncharacterized protein</fullName>
    </submittedName>
</protein>
<dbReference type="AlphaFoldDB" id="A0A6J4TGZ0"/>
<name>A0A6J4TGZ0_9ACTN</name>
<gene>
    <name evidence="2" type="ORF">AVDCRST_MAG53-3479</name>
</gene>
<feature type="compositionally biased region" description="Low complexity" evidence="1">
    <location>
        <begin position="8"/>
        <end position="17"/>
    </location>
</feature>
<organism evidence="2">
    <name type="scientific">uncultured Solirubrobacteraceae bacterium</name>
    <dbReference type="NCBI Taxonomy" id="1162706"/>
    <lineage>
        <taxon>Bacteria</taxon>
        <taxon>Bacillati</taxon>
        <taxon>Actinomycetota</taxon>
        <taxon>Thermoleophilia</taxon>
        <taxon>Solirubrobacterales</taxon>
        <taxon>Solirubrobacteraceae</taxon>
        <taxon>environmental samples</taxon>
    </lineage>
</organism>
<feature type="non-terminal residue" evidence="2">
    <location>
        <position position="1"/>
    </location>
</feature>
<reference evidence="2" key="1">
    <citation type="submission" date="2020-02" db="EMBL/GenBank/DDBJ databases">
        <authorList>
            <person name="Meier V. D."/>
        </authorList>
    </citation>
    <scope>NUCLEOTIDE SEQUENCE</scope>
    <source>
        <strain evidence="2">AVDCRST_MAG53</strain>
    </source>
</reference>
<sequence>WGHRRRISIGSRRPSSSTRRRHRAGGDTVQFPAGATRRVAAVNDARVLVASPAAPSGPRGTGPHDRPRGPP</sequence>
<proteinExistence type="predicted"/>
<feature type="region of interest" description="Disordered" evidence="1">
    <location>
        <begin position="49"/>
        <end position="71"/>
    </location>
</feature>
<evidence type="ECO:0000313" key="2">
    <source>
        <dbReference type="EMBL" id="CAA9523563.1"/>
    </source>
</evidence>
<feature type="compositionally biased region" description="Basic and acidic residues" evidence="1">
    <location>
        <begin position="62"/>
        <end position="71"/>
    </location>
</feature>
<dbReference type="EMBL" id="CADCVR010000108">
    <property type="protein sequence ID" value="CAA9523563.1"/>
    <property type="molecule type" value="Genomic_DNA"/>
</dbReference>
<feature type="non-terminal residue" evidence="2">
    <location>
        <position position="71"/>
    </location>
</feature>
<accession>A0A6J4TGZ0</accession>